<proteinExistence type="inferred from homology"/>
<keyword evidence="16" id="KW-1185">Reference proteome</keyword>
<dbReference type="InterPro" id="IPR032828">
    <property type="entry name" value="PolyA_RNA-bd"/>
</dbReference>
<feature type="domain" description="tRNA nucleotidyltransferase/poly(A) polymerase RNA and SrmB- binding" evidence="14">
    <location>
        <begin position="182"/>
        <end position="243"/>
    </location>
</feature>
<keyword evidence="8" id="KW-0067">ATP-binding</keyword>
<reference evidence="15 16" key="1">
    <citation type="submission" date="2019-05" db="EMBL/GenBank/DDBJ databases">
        <title>Tamlana fucoidanivorans sp. nov., isolated from the surface of algae collected from Fujian province in China.</title>
        <authorList>
            <person name="Li J."/>
        </authorList>
    </citation>
    <scope>NUCLEOTIDE SEQUENCE [LARGE SCALE GENOMIC DNA]</scope>
    <source>
        <strain evidence="15 16">CW2-9</strain>
    </source>
</reference>
<dbReference type="PANTHER" id="PTHR47545:SF1">
    <property type="entry name" value="MULTIFUNCTIONAL CCA PROTEIN"/>
    <property type="match status" value="1"/>
</dbReference>
<dbReference type="Proteomes" id="UP000308713">
    <property type="component" value="Unassembled WGS sequence"/>
</dbReference>
<dbReference type="InterPro" id="IPR003607">
    <property type="entry name" value="HD/PDEase_dom"/>
</dbReference>
<dbReference type="Pfam" id="PF12627">
    <property type="entry name" value="PolyA_pol_RNAbd"/>
    <property type="match status" value="1"/>
</dbReference>
<dbReference type="Pfam" id="PF01966">
    <property type="entry name" value="HD"/>
    <property type="match status" value="1"/>
</dbReference>
<dbReference type="RefSeq" id="WP_139698100.1">
    <property type="nucleotide sequence ID" value="NZ_CP074074.1"/>
</dbReference>
<keyword evidence="6" id="KW-0547">Nucleotide-binding</keyword>
<dbReference type="Gene3D" id="3.30.460.10">
    <property type="entry name" value="Beta Polymerase, domain 2"/>
    <property type="match status" value="1"/>
</dbReference>
<evidence type="ECO:0000256" key="11">
    <source>
        <dbReference type="RuleBase" id="RU003953"/>
    </source>
</evidence>
<evidence type="ECO:0000256" key="2">
    <source>
        <dbReference type="ARBA" id="ARBA00022679"/>
    </source>
</evidence>
<keyword evidence="3" id="KW-0819">tRNA processing</keyword>
<evidence type="ECO:0000313" key="16">
    <source>
        <dbReference type="Proteomes" id="UP000308713"/>
    </source>
</evidence>
<keyword evidence="7" id="KW-0692">RNA repair</keyword>
<dbReference type="GO" id="GO:0016779">
    <property type="term" value="F:nucleotidyltransferase activity"/>
    <property type="evidence" value="ECO:0007669"/>
    <property type="project" value="UniProtKB-KW"/>
</dbReference>
<dbReference type="Gene3D" id="1.10.3090.10">
    <property type="entry name" value="cca-adding enzyme, domain 2"/>
    <property type="match status" value="1"/>
</dbReference>
<dbReference type="FunFam" id="3.30.460.10:FF:000033">
    <property type="entry name" value="Poly A polymerase head domain protein"/>
    <property type="match status" value="1"/>
</dbReference>
<evidence type="ECO:0000256" key="6">
    <source>
        <dbReference type="ARBA" id="ARBA00022741"/>
    </source>
</evidence>
<keyword evidence="10 11" id="KW-0694">RNA-binding</keyword>
<keyword evidence="2 11" id="KW-0808">Transferase</keyword>
<feature type="domain" description="Poly A polymerase head" evidence="12">
    <location>
        <begin position="27"/>
        <end position="155"/>
    </location>
</feature>
<comment type="cofactor">
    <cofactor evidence="1">
        <name>Mg(2+)</name>
        <dbReference type="ChEBI" id="CHEBI:18420"/>
    </cofactor>
</comment>
<dbReference type="InterPro" id="IPR006674">
    <property type="entry name" value="HD_domain"/>
</dbReference>
<dbReference type="CDD" id="cd00077">
    <property type="entry name" value="HDc"/>
    <property type="match status" value="1"/>
</dbReference>
<keyword evidence="4" id="KW-0548">Nucleotidyltransferase</keyword>
<sequence>MNFKEALGHPVFKIISKSAQELQLDSYVIGGFVRDFILNRRNAKDIDIVAIGNGITLARQVAKNLPTQPNVQVFKTYGTAMLKFDDIEIEFVGARKESYTEDSRNPAVENGSLEDDQNRRDFTINALALNLNENQFGDLLDPFGGMNDLENKIIRTPLSPGITYSDDPLRMLRAIRFATQLNFKIESTSLDAIKNNNKRITIISKERIVTELNKILESNTPSTGFLLLEKTGLLHHILPELTALKGIDEIEGQRHKDNFYHTLEVVDNIAQNTDNLWLRWAALLHDIGKAPTKKFNKKIGWTFHGHEFEGSKMVYRLFKRLKMPLNDKMKFVQKMVLMSSRPIVLAQDIVTDSAVRRLVFDAGNYVDDLMTLCEADITTKNPKKFKKYHNNFKIVRDKIVEVEERDHVRNFQPPISGEEIMKTFNLKPSKEIGIIKEAIKEAILEGEIPNNYDAAHTLMIKKGKKLGLTPTEI</sequence>
<dbReference type="GO" id="GO:0005524">
    <property type="term" value="F:ATP binding"/>
    <property type="evidence" value="ECO:0007669"/>
    <property type="project" value="UniProtKB-KW"/>
</dbReference>
<organism evidence="15 16">
    <name type="scientific">Allotamlana fucoidanivorans</name>
    <dbReference type="NCBI Taxonomy" id="2583814"/>
    <lineage>
        <taxon>Bacteria</taxon>
        <taxon>Pseudomonadati</taxon>
        <taxon>Bacteroidota</taxon>
        <taxon>Flavobacteriia</taxon>
        <taxon>Flavobacteriales</taxon>
        <taxon>Flavobacteriaceae</taxon>
        <taxon>Allotamlana</taxon>
    </lineage>
</organism>
<comment type="similarity">
    <text evidence="11">Belongs to the tRNA nucleotidyltransferase/poly(A) polymerase family.</text>
</comment>
<dbReference type="AlphaFoldDB" id="A0A5C4SI11"/>
<dbReference type="Pfam" id="PF01743">
    <property type="entry name" value="PolyA_pol"/>
    <property type="match status" value="1"/>
</dbReference>
<dbReference type="SUPFAM" id="SSF81301">
    <property type="entry name" value="Nucleotidyltransferase"/>
    <property type="match status" value="1"/>
</dbReference>
<accession>A0A5C4SI11</accession>
<evidence type="ECO:0000256" key="9">
    <source>
        <dbReference type="ARBA" id="ARBA00022842"/>
    </source>
</evidence>
<dbReference type="InterPro" id="IPR050124">
    <property type="entry name" value="tRNA_CCA-adding_enzyme"/>
</dbReference>
<dbReference type="Gene3D" id="1.10.246.80">
    <property type="match status" value="1"/>
</dbReference>
<dbReference type="SUPFAM" id="SSF81891">
    <property type="entry name" value="Poly A polymerase C-terminal region-like"/>
    <property type="match status" value="1"/>
</dbReference>
<evidence type="ECO:0000256" key="7">
    <source>
        <dbReference type="ARBA" id="ARBA00022800"/>
    </source>
</evidence>
<evidence type="ECO:0000256" key="10">
    <source>
        <dbReference type="ARBA" id="ARBA00022884"/>
    </source>
</evidence>
<dbReference type="GO" id="GO:0046872">
    <property type="term" value="F:metal ion binding"/>
    <property type="evidence" value="ECO:0007669"/>
    <property type="project" value="UniProtKB-KW"/>
</dbReference>
<evidence type="ECO:0000256" key="5">
    <source>
        <dbReference type="ARBA" id="ARBA00022723"/>
    </source>
</evidence>
<dbReference type="NCBIfam" id="TIGR00277">
    <property type="entry name" value="HDIG"/>
    <property type="match status" value="1"/>
</dbReference>
<evidence type="ECO:0000256" key="3">
    <source>
        <dbReference type="ARBA" id="ARBA00022694"/>
    </source>
</evidence>
<gene>
    <name evidence="15" type="ORF">FGF67_12580</name>
</gene>
<evidence type="ECO:0000259" key="14">
    <source>
        <dbReference type="Pfam" id="PF12627"/>
    </source>
</evidence>
<dbReference type="PANTHER" id="PTHR47545">
    <property type="entry name" value="MULTIFUNCTIONAL CCA PROTEIN"/>
    <property type="match status" value="1"/>
</dbReference>
<evidence type="ECO:0000259" key="12">
    <source>
        <dbReference type="Pfam" id="PF01743"/>
    </source>
</evidence>
<evidence type="ECO:0000259" key="13">
    <source>
        <dbReference type="Pfam" id="PF01966"/>
    </source>
</evidence>
<dbReference type="CDD" id="cd05398">
    <property type="entry name" value="NT_ClassII-CCAase"/>
    <property type="match status" value="1"/>
</dbReference>
<dbReference type="InterPro" id="IPR006675">
    <property type="entry name" value="HDIG_dom"/>
</dbReference>
<evidence type="ECO:0000256" key="4">
    <source>
        <dbReference type="ARBA" id="ARBA00022695"/>
    </source>
</evidence>
<comment type="caution">
    <text evidence="15">The sequence shown here is derived from an EMBL/GenBank/DDBJ whole genome shotgun (WGS) entry which is preliminary data.</text>
</comment>
<dbReference type="OrthoDB" id="9805698at2"/>
<evidence type="ECO:0000256" key="8">
    <source>
        <dbReference type="ARBA" id="ARBA00022840"/>
    </source>
</evidence>
<dbReference type="InterPro" id="IPR002646">
    <property type="entry name" value="PolA_pol_head_dom"/>
</dbReference>
<dbReference type="GO" id="GO:0008033">
    <property type="term" value="P:tRNA processing"/>
    <property type="evidence" value="ECO:0007669"/>
    <property type="project" value="UniProtKB-KW"/>
</dbReference>
<name>A0A5C4SI11_9FLAO</name>
<dbReference type="GO" id="GO:0003723">
    <property type="term" value="F:RNA binding"/>
    <property type="evidence" value="ECO:0007669"/>
    <property type="project" value="UniProtKB-KW"/>
</dbReference>
<protein>
    <submittedName>
        <fullName evidence="15">HD domain-containing protein</fullName>
    </submittedName>
</protein>
<dbReference type="InterPro" id="IPR043519">
    <property type="entry name" value="NT_sf"/>
</dbReference>
<dbReference type="GO" id="GO:0042245">
    <property type="term" value="P:RNA repair"/>
    <property type="evidence" value="ECO:0007669"/>
    <property type="project" value="UniProtKB-KW"/>
</dbReference>
<evidence type="ECO:0000313" key="15">
    <source>
        <dbReference type="EMBL" id="TNJ43183.1"/>
    </source>
</evidence>
<keyword evidence="9" id="KW-0460">Magnesium</keyword>
<feature type="domain" description="HD" evidence="13">
    <location>
        <begin position="259"/>
        <end position="344"/>
    </location>
</feature>
<dbReference type="EMBL" id="VDCS01000011">
    <property type="protein sequence ID" value="TNJ43183.1"/>
    <property type="molecule type" value="Genomic_DNA"/>
</dbReference>
<evidence type="ECO:0000256" key="1">
    <source>
        <dbReference type="ARBA" id="ARBA00001946"/>
    </source>
</evidence>
<keyword evidence="5" id="KW-0479">Metal-binding</keyword>